<evidence type="ECO:0000256" key="4">
    <source>
        <dbReference type="RuleBase" id="RU363019"/>
    </source>
</evidence>
<dbReference type="InterPro" id="IPR020892">
    <property type="entry name" value="Cyclophilin-type_PPIase_CS"/>
</dbReference>
<evidence type="ECO:0000256" key="5">
    <source>
        <dbReference type="SAM" id="MobiDB-lite"/>
    </source>
</evidence>
<dbReference type="KEGG" id="sbae:DSM104329_03054"/>
<evidence type="ECO:0000256" key="1">
    <source>
        <dbReference type="ARBA" id="ARBA00002388"/>
    </source>
</evidence>
<dbReference type="AlphaFoldDB" id="A0A9E7C0R2"/>
<gene>
    <name evidence="7" type="ORF">DSM104329_03054</name>
</gene>
<dbReference type="SUPFAM" id="SSF50891">
    <property type="entry name" value="Cyclophilin-like"/>
    <property type="match status" value="1"/>
</dbReference>
<keyword evidence="4" id="KW-0732">Signal</keyword>
<feature type="domain" description="PPIase cyclophilin-type" evidence="6">
    <location>
        <begin position="87"/>
        <end position="230"/>
    </location>
</feature>
<evidence type="ECO:0000313" key="7">
    <source>
        <dbReference type="EMBL" id="UGS36646.1"/>
    </source>
</evidence>
<keyword evidence="8" id="KW-1185">Reference proteome</keyword>
<dbReference type="RefSeq" id="WP_259310714.1">
    <property type="nucleotide sequence ID" value="NZ_CP087164.1"/>
</dbReference>
<dbReference type="Gene3D" id="2.40.100.10">
    <property type="entry name" value="Cyclophilin-like"/>
    <property type="match status" value="1"/>
</dbReference>
<comment type="catalytic activity">
    <reaction evidence="4">
        <text>[protein]-peptidylproline (omega=180) = [protein]-peptidylproline (omega=0)</text>
        <dbReference type="Rhea" id="RHEA:16237"/>
        <dbReference type="Rhea" id="RHEA-COMP:10747"/>
        <dbReference type="Rhea" id="RHEA-COMP:10748"/>
        <dbReference type="ChEBI" id="CHEBI:83833"/>
        <dbReference type="ChEBI" id="CHEBI:83834"/>
        <dbReference type="EC" id="5.2.1.8"/>
    </reaction>
</comment>
<keyword evidence="2 4" id="KW-0697">Rotamase</keyword>
<feature type="signal peptide" evidence="4">
    <location>
        <begin position="1"/>
        <end position="19"/>
    </location>
</feature>
<evidence type="ECO:0000259" key="6">
    <source>
        <dbReference type="PROSITE" id="PS50072"/>
    </source>
</evidence>
<dbReference type="EMBL" id="CP087164">
    <property type="protein sequence ID" value="UGS36646.1"/>
    <property type="molecule type" value="Genomic_DNA"/>
</dbReference>
<dbReference type="EC" id="5.2.1.8" evidence="4"/>
<evidence type="ECO:0000313" key="8">
    <source>
        <dbReference type="Proteomes" id="UP001162834"/>
    </source>
</evidence>
<proteinExistence type="inferred from homology"/>
<dbReference type="PROSITE" id="PS50072">
    <property type="entry name" value="CSA_PPIASE_2"/>
    <property type="match status" value="1"/>
</dbReference>
<comment type="function">
    <text evidence="1 4">PPIases accelerate the folding of proteins. It catalyzes the cis-trans isomerization of proline imidic peptide bonds in oligopeptides.</text>
</comment>
<sequence>MPRFLPALAVLLSLAFAAAGCGGDSGSTSAGTSAAIAQSPGGTATAPAGAACRDVPAAAPKQVEEQAPTTRLKRGARHTVTLLTNCGEIRILLDQRAQPKTAASFAQLARDGFFDGLSFHRVVPGFVVQGGDPAGDGTGGPGYSVTEKPPAGTRYTRGVVAMAKSEMEPAGTSGSQFFIVTAEDAQLPPDYAVIGRVVGDGMNAADRIEAVPTDATDAPQRPVVIEKATLSEG</sequence>
<dbReference type="GO" id="GO:0006457">
    <property type="term" value="P:protein folding"/>
    <property type="evidence" value="ECO:0007669"/>
    <property type="project" value="InterPro"/>
</dbReference>
<dbReference type="PROSITE" id="PS51257">
    <property type="entry name" value="PROKAR_LIPOPROTEIN"/>
    <property type="match status" value="1"/>
</dbReference>
<dbReference type="CDD" id="cd00317">
    <property type="entry name" value="cyclophilin"/>
    <property type="match status" value="1"/>
</dbReference>
<evidence type="ECO:0000256" key="3">
    <source>
        <dbReference type="ARBA" id="ARBA00023235"/>
    </source>
</evidence>
<accession>A0A9E7C0R2</accession>
<dbReference type="PANTHER" id="PTHR45625:SF4">
    <property type="entry name" value="PEPTIDYLPROLYL ISOMERASE DOMAIN AND WD REPEAT-CONTAINING PROTEIN 1"/>
    <property type="match status" value="1"/>
</dbReference>
<reference evidence="7" key="1">
    <citation type="journal article" date="2022" name="Int. J. Syst. Evol. Microbiol.">
        <title>Pseudomonas aegrilactucae sp. nov. and Pseudomonas morbosilactucae sp. nov., pathogens causing bacterial rot of lettuce in Japan.</title>
        <authorList>
            <person name="Sawada H."/>
            <person name="Fujikawa T."/>
            <person name="Satou M."/>
        </authorList>
    </citation>
    <scope>NUCLEOTIDE SEQUENCE</scope>
    <source>
        <strain evidence="7">0166_1</strain>
    </source>
</reference>
<feature type="chain" id="PRO_5039745291" description="Peptidyl-prolyl cis-trans isomerase" evidence="4">
    <location>
        <begin position="20"/>
        <end position="233"/>
    </location>
</feature>
<dbReference type="GO" id="GO:0003755">
    <property type="term" value="F:peptidyl-prolyl cis-trans isomerase activity"/>
    <property type="evidence" value="ECO:0007669"/>
    <property type="project" value="UniProtKB-UniRule"/>
</dbReference>
<keyword evidence="3 4" id="KW-0413">Isomerase</keyword>
<dbReference type="PANTHER" id="PTHR45625">
    <property type="entry name" value="PEPTIDYL-PROLYL CIS-TRANS ISOMERASE-RELATED"/>
    <property type="match status" value="1"/>
</dbReference>
<dbReference type="Pfam" id="PF00160">
    <property type="entry name" value="Pro_isomerase"/>
    <property type="match status" value="1"/>
</dbReference>
<name>A0A9E7C0R2_9ACTN</name>
<evidence type="ECO:0000256" key="2">
    <source>
        <dbReference type="ARBA" id="ARBA00023110"/>
    </source>
</evidence>
<protein>
    <recommendedName>
        <fullName evidence="4">Peptidyl-prolyl cis-trans isomerase</fullName>
        <shortName evidence="4">PPIase</shortName>
        <ecNumber evidence="4">5.2.1.8</ecNumber>
    </recommendedName>
</protein>
<dbReference type="PROSITE" id="PS00170">
    <property type="entry name" value="CSA_PPIASE_1"/>
    <property type="match status" value="1"/>
</dbReference>
<dbReference type="PRINTS" id="PR00153">
    <property type="entry name" value="CSAPPISMRASE"/>
</dbReference>
<dbReference type="InterPro" id="IPR029000">
    <property type="entry name" value="Cyclophilin-like_dom_sf"/>
</dbReference>
<organism evidence="7 8">
    <name type="scientific">Capillimicrobium parvum</name>
    <dbReference type="NCBI Taxonomy" id="2884022"/>
    <lineage>
        <taxon>Bacteria</taxon>
        <taxon>Bacillati</taxon>
        <taxon>Actinomycetota</taxon>
        <taxon>Thermoleophilia</taxon>
        <taxon>Solirubrobacterales</taxon>
        <taxon>Capillimicrobiaceae</taxon>
        <taxon>Capillimicrobium</taxon>
    </lineage>
</organism>
<dbReference type="InterPro" id="IPR044666">
    <property type="entry name" value="Cyclophilin_A-like"/>
</dbReference>
<comment type="similarity">
    <text evidence="4">Belongs to the cyclophilin-type PPIase family.</text>
</comment>
<dbReference type="InterPro" id="IPR002130">
    <property type="entry name" value="Cyclophilin-type_PPIase_dom"/>
</dbReference>
<dbReference type="Proteomes" id="UP001162834">
    <property type="component" value="Chromosome"/>
</dbReference>
<feature type="region of interest" description="Disordered" evidence="5">
    <location>
        <begin position="29"/>
        <end position="49"/>
    </location>
</feature>